<dbReference type="GeneID" id="54411351"/>
<evidence type="ECO:0000256" key="3">
    <source>
        <dbReference type="ARBA" id="ARBA00023015"/>
    </source>
</evidence>
<dbReference type="SUPFAM" id="SSF57701">
    <property type="entry name" value="Zn2/Cys6 DNA-binding domain"/>
    <property type="match status" value="1"/>
</dbReference>
<evidence type="ECO:0000256" key="2">
    <source>
        <dbReference type="ARBA" id="ARBA00022833"/>
    </source>
</evidence>
<evidence type="ECO:0008006" key="11">
    <source>
        <dbReference type="Google" id="ProtNLM"/>
    </source>
</evidence>
<dbReference type="InterPro" id="IPR013087">
    <property type="entry name" value="Znf_C2H2_type"/>
</dbReference>
<dbReference type="GO" id="GO:0008270">
    <property type="term" value="F:zinc ion binding"/>
    <property type="evidence" value="ECO:0007669"/>
    <property type="project" value="UniProtKB-KW"/>
</dbReference>
<evidence type="ECO:0000256" key="1">
    <source>
        <dbReference type="ARBA" id="ARBA00022723"/>
    </source>
</evidence>
<dbReference type="PROSITE" id="PS50157">
    <property type="entry name" value="ZINC_FINGER_C2H2_2"/>
    <property type="match status" value="1"/>
</dbReference>
<evidence type="ECO:0000259" key="7">
    <source>
        <dbReference type="PROSITE" id="PS50048"/>
    </source>
</evidence>
<dbReference type="Pfam" id="PF00172">
    <property type="entry name" value="Zn_clus"/>
    <property type="match status" value="1"/>
</dbReference>
<evidence type="ECO:0000256" key="4">
    <source>
        <dbReference type="ARBA" id="ARBA00023163"/>
    </source>
</evidence>
<dbReference type="PROSITE" id="PS50048">
    <property type="entry name" value="ZN2_CY6_FUNGAL_2"/>
    <property type="match status" value="1"/>
</dbReference>
<keyword evidence="5" id="KW-0539">Nucleus</keyword>
<dbReference type="PRINTS" id="PR00755">
    <property type="entry name" value="AFLATOXINBRP"/>
</dbReference>
<dbReference type="InterPro" id="IPR001138">
    <property type="entry name" value="Zn2Cys6_DnaBD"/>
</dbReference>
<dbReference type="PANTHER" id="PTHR47660:SF3">
    <property type="entry name" value="FINGER DOMAIN PROTEIN, PUTATIVE (AFU_ORTHOLOGUE AFUA_4G03310)-RELATED"/>
    <property type="match status" value="1"/>
</dbReference>
<accession>A0A6A6A052</accession>
<dbReference type="AlphaFoldDB" id="A0A6A6A052"/>
<organism evidence="9 10">
    <name type="scientific">Dothidotthia symphoricarpi CBS 119687</name>
    <dbReference type="NCBI Taxonomy" id="1392245"/>
    <lineage>
        <taxon>Eukaryota</taxon>
        <taxon>Fungi</taxon>
        <taxon>Dikarya</taxon>
        <taxon>Ascomycota</taxon>
        <taxon>Pezizomycotina</taxon>
        <taxon>Dothideomycetes</taxon>
        <taxon>Pleosporomycetidae</taxon>
        <taxon>Pleosporales</taxon>
        <taxon>Dothidotthiaceae</taxon>
        <taxon>Dothidotthia</taxon>
    </lineage>
</organism>
<dbReference type="RefSeq" id="XP_033518730.1">
    <property type="nucleotide sequence ID" value="XM_033670919.1"/>
</dbReference>
<keyword evidence="2" id="KW-0862">Zinc</keyword>
<keyword evidence="10" id="KW-1185">Reference proteome</keyword>
<evidence type="ECO:0000256" key="5">
    <source>
        <dbReference type="ARBA" id="ARBA00023242"/>
    </source>
</evidence>
<dbReference type="SMART" id="SM00066">
    <property type="entry name" value="GAL4"/>
    <property type="match status" value="1"/>
</dbReference>
<proteinExistence type="predicted"/>
<dbReference type="InterPro" id="IPR036864">
    <property type="entry name" value="Zn2-C6_fun-type_DNA-bd_sf"/>
</dbReference>
<dbReference type="GO" id="GO:0000981">
    <property type="term" value="F:DNA-binding transcription factor activity, RNA polymerase II-specific"/>
    <property type="evidence" value="ECO:0007669"/>
    <property type="project" value="InterPro"/>
</dbReference>
<sequence>MCAMGAREAMQRANDIHSSHQCSNCGKVYMRRDLRDRHKRRCIHTFTKSKRSKRRSCIACVLSKLGCEQEQPSCRRCSNRNIFCDYVGDTTNNVIRGNGDISPQAATFELLGGQVANGDDANSPAYGTTESEVVTQF</sequence>
<dbReference type="PANTHER" id="PTHR47660">
    <property type="entry name" value="TRANSCRIPTION FACTOR WITH C2H2 AND ZN(2)-CYS(6) DNA BINDING DOMAIN (EUROFUNG)-RELATED-RELATED"/>
    <property type="match status" value="1"/>
</dbReference>
<keyword evidence="4" id="KW-0804">Transcription</keyword>
<keyword evidence="1" id="KW-0479">Metal-binding</keyword>
<dbReference type="Proteomes" id="UP000799771">
    <property type="component" value="Unassembled WGS sequence"/>
</dbReference>
<evidence type="ECO:0000313" key="10">
    <source>
        <dbReference type="Proteomes" id="UP000799771"/>
    </source>
</evidence>
<keyword evidence="3" id="KW-0805">Transcription regulation</keyword>
<protein>
    <recommendedName>
        <fullName evidence="11">Zn(2)-C6 fungal-type domain-containing protein</fullName>
    </recommendedName>
</protein>
<dbReference type="PROSITE" id="PS00028">
    <property type="entry name" value="ZINC_FINGER_C2H2_1"/>
    <property type="match status" value="1"/>
</dbReference>
<reference evidence="9" key="1">
    <citation type="journal article" date="2020" name="Stud. Mycol.">
        <title>101 Dothideomycetes genomes: a test case for predicting lifestyles and emergence of pathogens.</title>
        <authorList>
            <person name="Haridas S."/>
            <person name="Albert R."/>
            <person name="Binder M."/>
            <person name="Bloem J."/>
            <person name="Labutti K."/>
            <person name="Salamov A."/>
            <person name="Andreopoulos B."/>
            <person name="Baker S."/>
            <person name="Barry K."/>
            <person name="Bills G."/>
            <person name="Bluhm B."/>
            <person name="Cannon C."/>
            <person name="Castanera R."/>
            <person name="Culley D."/>
            <person name="Daum C."/>
            <person name="Ezra D."/>
            <person name="Gonzalez J."/>
            <person name="Henrissat B."/>
            <person name="Kuo A."/>
            <person name="Liang C."/>
            <person name="Lipzen A."/>
            <person name="Lutzoni F."/>
            <person name="Magnuson J."/>
            <person name="Mondo S."/>
            <person name="Nolan M."/>
            <person name="Ohm R."/>
            <person name="Pangilinan J."/>
            <person name="Park H.-J."/>
            <person name="Ramirez L."/>
            <person name="Alfaro M."/>
            <person name="Sun H."/>
            <person name="Tritt A."/>
            <person name="Yoshinaga Y."/>
            <person name="Zwiers L.-H."/>
            <person name="Turgeon B."/>
            <person name="Goodwin S."/>
            <person name="Spatafora J."/>
            <person name="Crous P."/>
            <person name="Grigoriev I."/>
        </authorList>
    </citation>
    <scope>NUCLEOTIDE SEQUENCE</scope>
    <source>
        <strain evidence="9">CBS 119687</strain>
    </source>
</reference>
<evidence type="ECO:0000259" key="8">
    <source>
        <dbReference type="PROSITE" id="PS50157"/>
    </source>
</evidence>
<name>A0A6A6A052_9PLEO</name>
<feature type="domain" description="Zn(2)-C6 fungal-type" evidence="7">
    <location>
        <begin position="56"/>
        <end position="86"/>
    </location>
</feature>
<evidence type="ECO:0000313" key="9">
    <source>
        <dbReference type="EMBL" id="KAF2124337.1"/>
    </source>
</evidence>
<dbReference type="EMBL" id="ML977519">
    <property type="protein sequence ID" value="KAF2124337.1"/>
    <property type="molecule type" value="Genomic_DNA"/>
</dbReference>
<dbReference type="OrthoDB" id="2943660at2759"/>
<gene>
    <name evidence="9" type="ORF">P153DRAFT_390372</name>
</gene>
<evidence type="ECO:0000256" key="6">
    <source>
        <dbReference type="PROSITE-ProRule" id="PRU00042"/>
    </source>
</evidence>
<feature type="domain" description="C2H2-type" evidence="8">
    <location>
        <begin position="20"/>
        <end position="49"/>
    </location>
</feature>
<dbReference type="Gene3D" id="4.10.240.10">
    <property type="entry name" value="Zn(2)-C6 fungal-type DNA-binding domain"/>
    <property type="match status" value="1"/>
</dbReference>
<keyword evidence="6" id="KW-0863">Zinc-finger</keyword>